<reference evidence="2" key="1">
    <citation type="submission" date="2020-12" db="EMBL/GenBank/DDBJ databases">
        <title>Comparative genomics of Clostridium perfringens reveals patterns of host-associated phylogenetic clades and virulence factors.</title>
        <authorList>
            <person name="Smith A.H."/>
            <person name="Geier R."/>
        </authorList>
    </citation>
    <scope>NUCLEOTIDE SEQUENCE</scope>
    <source>
        <strain evidence="2">CHD30677R</strain>
    </source>
</reference>
<keyword evidence="1" id="KW-0812">Transmembrane</keyword>
<keyword evidence="1" id="KW-0472">Membrane</keyword>
<accession>A0AAW4J0M9</accession>
<protein>
    <recommendedName>
        <fullName evidence="4">Phage abortive infection protein</fullName>
    </recommendedName>
</protein>
<evidence type="ECO:0008006" key="4">
    <source>
        <dbReference type="Google" id="ProtNLM"/>
    </source>
</evidence>
<sequence>MNFFKKNKIAIISIAIIIIFVVLLLIGIHHYFGDYFKYSEWLELIVTSIISVLGILGTLITILISINLINNENKKNSLKKRRIAIVLELEIKDFLFSFWTEFYNFIELWMPYEFEENKRPSFSPQRLKKISEDFKEMLYELITIDEGQECLEILRFYKTYIECMNSIEKIDFKELKLENTYYSLNTVLKIFETCFNEEYVKYSKMLSYRMVGRGYRHITMNPEEKVEAKDFFYKMNNLIIKYRNTNTKELSSDEYNKNFKNIFNYLDSLK</sequence>
<name>A0AAW4J0M9_CLOPF</name>
<dbReference type="RefSeq" id="WP_003477319.1">
    <property type="nucleotide sequence ID" value="NZ_CATNZC010000001.1"/>
</dbReference>
<evidence type="ECO:0000256" key="1">
    <source>
        <dbReference type="SAM" id="Phobius"/>
    </source>
</evidence>
<dbReference type="EMBL" id="JAENQP010000001">
    <property type="protein sequence ID" value="MBO3357642.1"/>
    <property type="molecule type" value="Genomic_DNA"/>
</dbReference>
<organism evidence="2 3">
    <name type="scientific">Clostridium perfringens</name>
    <dbReference type="NCBI Taxonomy" id="1502"/>
    <lineage>
        <taxon>Bacteria</taxon>
        <taxon>Bacillati</taxon>
        <taxon>Bacillota</taxon>
        <taxon>Clostridia</taxon>
        <taxon>Eubacteriales</taxon>
        <taxon>Clostridiaceae</taxon>
        <taxon>Clostridium</taxon>
    </lineage>
</organism>
<dbReference type="AlphaFoldDB" id="A0AAW4J0M9"/>
<keyword evidence="1" id="KW-1133">Transmembrane helix</keyword>
<proteinExistence type="predicted"/>
<evidence type="ECO:0000313" key="2">
    <source>
        <dbReference type="EMBL" id="MBO3357642.1"/>
    </source>
</evidence>
<dbReference type="Proteomes" id="UP000668068">
    <property type="component" value="Unassembled WGS sequence"/>
</dbReference>
<comment type="caution">
    <text evidence="2">The sequence shown here is derived from an EMBL/GenBank/DDBJ whole genome shotgun (WGS) entry which is preliminary data.</text>
</comment>
<evidence type="ECO:0000313" key="3">
    <source>
        <dbReference type="Proteomes" id="UP000668068"/>
    </source>
</evidence>
<feature type="transmembrane region" description="Helical" evidence="1">
    <location>
        <begin position="44"/>
        <end position="69"/>
    </location>
</feature>
<feature type="transmembrane region" description="Helical" evidence="1">
    <location>
        <begin position="9"/>
        <end position="32"/>
    </location>
</feature>
<gene>
    <name evidence="2" type="ORF">JJB47_02480</name>
</gene>